<evidence type="ECO:0000313" key="1">
    <source>
        <dbReference type="EMBL" id="TNY33724.1"/>
    </source>
</evidence>
<proteinExistence type="predicted"/>
<sequence>MRATFAILCVTTLLGGCGLGDPTLHDLESTGGGPDEFSVLPTNPLEIPPLAVLPQPTPGGTNRTDRNPIAEGIVALGGNPAAAYAGGVPSSDAALVAAAQGNGVDPSIRTTLASEDARFRRMRSGITSGLFGGDPYYRAYSGQSLDAYAELGRFRQSGVPTPTAPPQAR</sequence>
<name>A0A5C5GHL7_9RHOB</name>
<keyword evidence="2" id="KW-1185">Reference proteome</keyword>
<dbReference type="Proteomes" id="UP000314011">
    <property type="component" value="Unassembled WGS sequence"/>
</dbReference>
<protein>
    <submittedName>
        <fullName evidence="1">DUF3035 domain-containing protein</fullName>
    </submittedName>
</protein>
<dbReference type="EMBL" id="VFFF01000001">
    <property type="protein sequence ID" value="TNY33724.1"/>
    <property type="molecule type" value="Genomic_DNA"/>
</dbReference>
<dbReference type="PROSITE" id="PS51257">
    <property type="entry name" value="PROKAR_LIPOPROTEIN"/>
    <property type="match status" value="1"/>
</dbReference>
<dbReference type="OrthoDB" id="7876689at2"/>
<accession>A0A5C5GHL7</accession>
<comment type="caution">
    <text evidence="1">The sequence shown here is derived from an EMBL/GenBank/DDBJ whole genome shotgun (WGS) entry which is preliminary data.</text>
</comment>
<reference evidence="1 2" key="1">
    <citation type="submission" date="2019-06" db="EMBL/GenBank/DDBJ databases">
        <title>Genome of new Rhodobacteraceae sp. SM1903.</title>
        <authorList>
            <person name="Ren X."/>
        </authorList>
    </citation>
    <scope>NUCLEOTIDE SEQUENCE [LARGE SCALE GENOMIC DNA]</scope>
    <source>
        <strain evidence="1 2">SM1903</strain>
    </source>
</reference>
<organism evidence="1 2">
    <name type="scientific">Pelagovum pacificum</name>
    <dbReference type="NCBI Taxonomy" id="2588711"/>
    <lineage>
        <taxon>Bacteria</taxon>
        <taxon>Pseudomonadati</taxon>
        <taxon>Pseudomonadota</taxon>
        <taxon>Alphaproteobacteria</taxon>
        <taxon>Rhodobacterales</taxon>
        <taxon>Paracoccaceae</taxon>
        <taxon>Pelagovum</taxon>
    </lineage>
</organism>
<dbReference type="InterPro" id="IPR021395">
    <property type="entry name" value="DUF3035"/>
</dbReference>
<dbReference type="Pfam" id="PF11233">
    <property type="entry name" value="DUF3035"/>
    <property type="match status" value="1"/>
</dbReference>
<gene>
    <name evidence="1" type="ORF">FHY64_10795</name>
</gene>
<dbReference type="RefSeq" id="WP_140194410.1">
    <property type="nucleotide sequence ID" value="NZ_CP065915.1"/>
</dbReference>
<evidence type="ECO:0000313" key="2">
    <source>
        <dbReference type="Proteomes" id="UP000314011"/>
    </source>
</evidence>
<dbReference type="AlphaFoldDB" id="A0A5C5GHL7"/>